<evidence type="ECO:0000313" key="1">
    <source>
        <dbReference type="EMBL" id="SVE61639.1"/>
    </source>
</evidence>
<proteinExistence type="predicted"/>
<sequence length="137" mass="15928">MRIARAEDPDKEIADALSCVDENGYCWWGTHSSASYAEEILIVQIPYQSLGFASGVLKAELIADYEEIPEVDFDHYRPKSWTNERTYGRYYKIIGGHNEKIPLSEIERENGTPFEPRYHLRSNVMVRLRNRSRADNE</sequence>
<accession>A0A383EYA9</accession>
<name>A0A383EYA9_9ZZZZ</name>
<dbReference type="AlphaFoldDB" id="A0A383EYA9"/>
<reference evidence="1" key="1">
    <citation type="submission" date="2018-05" db="EMBL/GenBank/DDBJ databases">
        <authorList>
            <person name="Lanie J.A."/>
            <person name="Ng W.-L."/>
            <person name="Kazmierczak K.M."/>
            <person name="Andrzejewski T.M."/>
            <person name="Davidsen T.M."/>
            <person name="Wayne K.J."/>
            <person name="Tettelin H."/>
            <person name="Glass J.I."/>
            <person name="Rusch D."/>
            <person name="Podicherti R."/>
            <person name="Tsui H.-C.T."/>
            <person name="Winkler M.E."/>
        </authorList>
    </citation>
    <scope>NUCLEOTIDE SEQUENCE</scope>
</reference>
<dbReference type="EMBL" id="UINC01229784">
    <property type="protein sequence ID" value="SVE61639.1"/>
    <property type="molecule type" value="Genomic_DNA"/>
</dbReference>
<organism evidence="1">
    <name type="scientific">marine metagenome</name>
    <dbReference type="NCBI Taxonomy" id="408172"/>
    <lineage>
        <taxon>unclassified sequences</taxon>
        <taxon>metagenomes</taxon>
        <taxon>ecological metagenomes</taxon>
    </lineage>
</organism>
<protein>
    <submittedName>
        <fullName evidence="1">Uncharacterized protein</fullName>
    </submittedName>
</protein>
<gene>
    <name evidence="1" type="ORF">METZ01_LOCUS514493</name>
</gene>